<evidence type="ECO:0000313" key="1">
    <source>
        <dbReference type="EMBL" id="KKL20180.1"/>
    </source>
</evidence>
<comment type="caution">
    <text evidence="1">The sequence shown here is derived from an EMBL/GenBank/DDBJ whole genome shotgun (WGS) entry which is preliminary data.</text>
</comment>
<accession>A0A0F9BEJ9</accession>
<dbReference type="AlphaFoldDB" id="A0A0F9BEJ9"/>
<protein>
    <submittedName>
        <fullName evidence="1">Uncharacterized protein</fullName>
    </submittedName>
</protein>
<proteinExistence type="predicted"/>
<name>A0A0F9BEJ9_9ZZZZ</name>
<sequence>MTEKINKLEELIKKSVDGVVSKIEHPFGIL</sequence>
<reference evidence="1" key="1">
    <citation type="journal article" date="2015" name="Nature">
        <title>Complex archaea that bridge the gap between prokaryotes and eukaryotes.</title>
        <authorList>
            <person name="Spang A."/>
            <person name="Saw J.H."/>
            <person name="Jorgensen S.L."/>
            <person name="Zaremba-Niedzwiedzka K."/>
            <person name="Martijn J."/>
            <person name="Lind A.E."/>
            <person name="van Eijk R."/>
            <person name="Schleper C."/>
            <person name="Guy L."/>
            <person name="Ettema T.J."/>
        </authorList>
    </citation>
    <scope>NUCLEOTIDE SEQUENCE</scope>
</reference>
<feature type="non-terminal residue" evidence="1">
    <location>
        <position position="30"/>
    </location>
</feature>
<organism evidence="1">
    <name type="scientific">marine sediment metagenome</name>
    <dbReference type="NCBI Taxonomy" id="412755"/>
    <lineage>
        <taxon>unclassified sequences</taxon>
        <taxon>metagenomes</taxon>
        <taxon>ecological metagenomes</taxon>
    </lineage>
</organism>
<dbReference type="EMBL" id="LAZR01038200">
    <property type="protein sequence ID" value="KKL20180.1"/>
    <property type="molecule type" value="Genomic_DNA"/>
</dbReference>
<gene>
    <name evidence="1" type="ORF">LCGC14_2458070</name>
</gene>